<feature type="compositionally biased region" description="Polar residues" evidence="1">
    <location>
        <begin position="219"/>
        <end position="243"/>
    </location>
</feature>
<feature type="region of interest" description="Disordered" evidence="1">
    <location>
        <begin position="142"/>
        <end position="245"/>
    </location>
</feature>
<feature type="compositionally biased region" description="Polar residues" evidence="1">
    <location>
        <begin position="299"/>
        <end position="309"/>
    </location>
</feature>
<gene>
    <name evidence="2" type="ORF">LR48_Vigan02g031500</name>
</gene>
<feature type="compositionally biased region" description="Polar residues" evidence="1">
    <location>
        <begin position="142"/>
        <end position="162"/>
    </location>
</feature>
<feature type="region of interest" description="Disordered" evidence="1">
    <location>
        <begin position="264"/>
        <end position="309"/>
    </location>
</feature>
<evidence type="ECO:0000313" key="2">
    <source>
        <dbReference type="EMBL" id="KOM34165.1"/>
    </source>
</evidence>
<protein>
    <submittedName>
        <fullName evidence="2">Uncharacterized protein</fullName>
    </submittedName>
</protein>
<dbReference type="EMBL" id="CM003372">
    <property type="protein sequence ID" value="KOM34165.1"/>
    <property type="molecule type" value="Genomic_DNA"/>
</dbReference>
<reference evidence="3" key="1">
    <citation type="journal article" date="2015" name="Proc. Natl. Acad. Sci. U.S.A.">
        <title>Genome sequencing of adzuki bean (Vigna angularis) provides insight into high starch and low fat accumulation and domestication.</title>
        <authorList>
            <person name="Yang K."/>
            <person name="Tian Z."/>
            <person name="Chen C."/>
            <person name="Luo L."/>
            <person name="Zhao B."/>
            <person name="Wang Z."/>
            <person name="Yu L."/>
            <person name="Li Y."/>
            <person name="Sun Y."/>
            <person name="Li W."/>
            <person name="Chen Y."/>
            <person name="Li Y."/>
            <person name="Zhang Y."/>
            <person name="Ai D."/>
            <person name="Zhao J."/>
            <person name="Shang C."/>
            <person name="Ma Y."/>
            <person name="Wu B."/>
            <person name="Wang M."/>
            <person name="Gao L."/>
            <person name="Sun D."/>
            <person name="Zhang P."/>
            <person name="Guo F."/>
            <person name="Wang W."/>
            <person name="Li Y."/>
            <person name="Wang J."/>
            <person name="Varshney R.K."/>
            <person name="Wang J."/>
            <person name="Ling H.Q."/>
            <person name="Wan P."/>
        </authorList>
    </citation>
    <scope>NUCLEOTIDE SEQUENCE</scope>
    <source>
        <strain evidence="3">cv. Jingnong 6</strain>
    </source>
</reference>
<sequence length="309" mass="34493">MGWRRSESTTIPGPIVAGPEVKSMILEPVVTRQDSRSPRATEMAVPVHLGGRVAEVRSSSSLSLDRYARHLLCRSYRSTSTLGRSVLPLDRFNCLLTTDRLLSRTIGLGSRRNQTPSQNPNSFRHHLLHASPCLTTAQPRTTVNLQTMPPASVKTARTATQNRHPHRVSLREFGNLEPPSSSPQHHCKQHRATAPPATSHHHRATIHFPNHHLRPAYPKTQSDLKNPSNPKRRNQTPSQNPNSFRHHLLHASPCLTAAQPRTTVNLQTVPPASVKTARTATQNRDPHRVSLREFGNLEPPSSSPQHHRK</sequence>
<feature type="compositionally biased region" description="Basic residues" evidence="1">
    <location>
        <begin position="199"/>
        <end position="214"/>
    </location>
</feature>
<feature type="compositionally biased region" description="Polar residues" evidence="1">
    <location>
        <begin position="264"/>
        <end position="283"/>
    </location>
</feature>
<dbReference type="AlphaFoldDB" id="A0A0L9TUD2"/>
<dbReference type="Proteomes" id="UP000053144">
    <property type="component" value="Chromosome 2"/>
</dbReference>
<dbReference type="Gramene" id="KOM34165">
    <property type="protein sequence ID" value="KOM34165"/>
    <property type="gene ID" value="LR48_Vigan02g031500"/>
</dbReference>
<evidence type="ECO:0000313" key="3">
    <source>
        <dbReference type="Proteomes" id="UP000053144"/>
    </source>
</evidence>
<name>A0A0L9TUD2_PHAAN</name>
<accession>A0A0L9TUD2</accession>
<proteinExistence type="predicted"/>
<organism evidence="2 3">
    <name type="scientific">Phaseolus angularis</name>
    <name type="common">Azuki bean</name>
    <name type="synonym">Vigna angularis</name>
    <dbReference type="NCBI Taxonomy" id="3914"/>
    <lineage>
        <taxon>Eukaryota</taxon>
        <taxon>Viridiplantae</taxon>
        <taxon>Streptophyta</taxon>
        <taxon>Embryophyta</taxon>
        <taxon>Tracheophyta</taxon>
        <taxon>Spermatophyta</taxon>
        <taxon>Magnoliopsida</taxon>
        <taxon>eudicotyledons</taxon>
        <taxon>Gunneridae</taxon>
        <taxon>Pentapetalae</taxon>
        <taxon>rosids</taxon>
        <taxon>fabids</taxon>
        <taxon>Fabales</taxon>
        <taxon>Fabaceae</taxon>
        <taxon>Papilionoideae</taxon>
        <taxon>50 kb inversion clade</taxon>
        <taxon>NPAAA clade</taxon>
        <taxon>indigoferoid/millettioid clade</taxon>
        <taxon>Phaseoleae</taxon>
        <taxon>Vigna</taxon>
    </lineage>
</organism>
<evidence type="ECO:0000256" key="1">
    <source>
        <dbReference type="SAM" id="MobiDB-lite"/>
    </source>
</evidence>